<reference evidence="1 2" key="1">
    <citation type="journal article" date="2022" name="Allergy">
        <title>Genome assembly and annotation of Periplaneta americana reveal a comprehensive cockroach allergen profile.</title>
        <authorList>
            <person name="Wang L."/>
            <person name="Xiong Q."/>
            <person name="Saelim N."/>
            <person name="Wang L."/>
            <person name="Nong W."/>
            <person name="Wan A.T."/>
            <person name="Shi M."/>
            <person name="Liu X."/>
            <person name="Cao Q."/>
            <person name="Hui J.H.L."/>
            <person name="Sookrung N."/>
            <person name="Leung T.F."/>
            <person name="Tungtrongchitr A."/>
            <person name="Tsui S.K.W."/>
        </authorList>
    </citation>
    <scope>NUCLEOTIDE SEQUENCE [LARGE SCALE GENOMIC DNA]</scope>
    <source>
        <strain evidence="1">PWHHKU_190912</strain>
    </source>
</reference>
<gene>
    <name evidence="1" type="ORF">ANN_15256</name>
</gene>
<accession>A0ABQ8SFX2</accession>
<dbReference type="Proteomes" id="UP001148838">
    <property type="component" value="Unassembled WGS sequence"/>
</dbReference>
<evidence type="ECO:0000313" key="2">
    <source>
        <dbReference type="Proteomes" id="UP001148838"/>
    </source>
</evidence>
<evidence type="ECO:0000313" key="1">
    <source>
        <dbReference type="EMBL" id="KAJ4432999.1"/>
    </source>
</evidence>
<dbReference type="EMBL" id="JAJSOF020000027">
    <property type="protein sequence ID" value="KAJ4432999.1"/>
    <property type="molecule type" value="Genomic_DNA"/>
</dbReference>
<protein>
    <submittedName>
        <fullName evidence="1">Uncharacterized protein</fullName>
    </submittedName>
</protein>
<name>A0ABQ8SFX2_PERAM</name>
<proteinExistence type="predicted"/>
<keyword evidence="2" id="KW-1185">Reference proteome</keyword>
<organism evidence="1 2">
    <name type="scientific">Periplaneta americana</name>
    <name type="common">American cockroach</name>
    <name type="synonym">Blatta americana</name>
    <dbReference type="NCBI Taxonomy" id="6978"/>
    <lineage>
        <taxon>Eukaryota</taxon>
        <taxon>Metazoa</taxon>
        <taxon>Ecdysozoa</taxon>
        <taxon>Arthropoda</taxon>
        <taxon>Hexapoda</taxon>
        <taxon>Insecta</taxon>
        <taxon>Pterygota</taxon>
        <taxon>Neoptera</taxon>
        <taxon>Polyneoptera</taxon>
        <taxon>Dictyoptera</taxon>
        <taxon>Blattodea</taxon>
        <taxon>Blattoidea</taxon>
        <taxon>Blattidae</taxon>
        <taxon>Blattinae</taxon>
        <taxon>Periplaneta</taxon>
    </lineage>
</organism>
<sequence>MISLSPIPSTLNNLVVDAASLNKQVKKEREMGGETLKVRENTSLQGSWGCEKLNSYNIRGSGEEYSELIARSEEETPKVHENYDVQRVKYKITEDIPKVLSPPLPWIIEVLLYSQVVKLFNYSTWPARCKDSSEVWKVLHYILKKKAYHINVLHRLEDLRTMLHDKQCVMICVVLQPRRP</sequence>
<comment type="caution">
    <text evidence="1">The sequence shown here is derived from an EMBL/GenBank/DDBJ whole genome shotgun (WGS) entry which is preliminary data.</text>
</comment>